<accession>A0AAQ4DBK7</accession>
<dbReference type="Pfam" id="PF24485">
    <property type="entry name" value="zf-C2H2_DHX34"/>
    <property type="match status" value="1"/>
</dbReference>
<keyword evidence="4" id="KW-1185">Reference proteome</keyword>
<dbReference type="InterPro" id="IPR056382">
    <property type="entry name" value="DHX34_Znf-C2H2"/>
</dbReference>
<feature type="region of interest" description="Disordered" evidence="1">
    <location>
        <begin position="315"/>
        <end position="335"/>
    </location>
</feature>
<feature type="non-terminal residue" evidence="3">
    <location>
        <position position="1"/>
    </location>
</feature>
<dbReference type="EMBL" id="JARKHS020032515">
    <property type="protein sequence ID" value="KAK8759847.1"/>
    <property type="molecule type" value="Genomic_DNA"/>
</dbReference>
<name>A0AAQ4DBK7_AMBAM</name>
<feature type="domain" description="DHX34-like C2H2-type zinc finger" evidence="2">
    <location>
        <begin position="294"/>
        <end position="318"/>
    </location>
</feature>
<evidence type="ECO:0000259" key="2">
    <source>
        <dbReference type="Pfam" id="PF24485"/>
    </source>
</evidence>
<gene>
    <name evidence="3" type="ORF">V5799_028882</name>
</gene>
<evidence type="ECO:0000313" key="3">
    <source>
        <dbReference type="EMBL" id="KAK8759847.1"/>
    </source>
</evidence>
<evidence type="ECO:0000313" key="4">
    <source>
        <dbReference type="Proteomes" id="UP001321473"/>
    </source>
</evidence>
<protein>
    <recommendedName>
        <fullName evidence="2">DHX34-like C2H2-type zinc finger domain-containing protein</fullName>
    </recommendedName>
</protein>
<dbReference type="Proteomes" id="UP001321473">
    <property type="component" value="Unassembled WGS sequence"/>
</dbReference>
<proteinExistence type="predicted"/>
<reference evidence="3 4" key="1">
    <citation type="journal article" date="2023" name="Arcadia Sci">
        <title>De novo assembly of a long-read Amblyomma americanum tick genome.</title>
        <authorList>
            <person name="Chou S."/>
            <person name="Poskanzer K.E."/>
            <person name="Rollins M."/>
            <person name="Thuy-Boun P.S."/>
        </authorList>
    </citation>
    <scope>NUCLEOTIDE SEQUENCE [LARGE SCALE GENOMIC DNA]</scope>
    <source>
        <strain evidence="3">F_SG_1</strain>
        <tissue evidence="3">Salivary glands</tissue>
    </source>
</reference>
<comment type="caution">
    <text evidence="3">The sequence shown here is derived from an EMBL/GenBank/DDBJ whole genome shotgun (WGS) entry which is preliminary data.</text>
</comment>
<organism evidence="3 4">
    <name type="scientific">Amblyomma americanum</name>
    <name type="common">Lone star tick</name>
    <dbReference type="NCBI Taxonomy" id="6943"/>
    <lineage>
        <taxon>Eukaryota</taxon>
        <taxon>Metazoa</taxon>
        <taxon>Ecdysozoa</taxon>
        <taxon>Arthropoda</taxon>
        <taxon>Chelicerata</taxon>
        <taxon>Arachnida</taxon>
        <taxon>Acari</taxon>
        <taxon>Parasitiformes</taxon>
        <taxon>Ixodida</taxon>
        <taxon>Ixodoidea</taxon>
        <taxon>Ixodidae</taxon>
        <taxon>Amblyomminae</taxon>
        <taxon>Amblyomma</taxon>
    </lineage>
</organism>
<evidence type="ECO:0000256" key="1">
    <source>
        <dbReference type="SAM" id="MobiDB-lite"/>
    </source>
</evidence>
<dbReference type="AlphaFoldDB" id="A0AAQ4DBK7"/>
<sequence>AYHEWLEAKSSYGEDTRKWCRRLGLEEQRFYEMTKLRSQFKHLLQEVGLMESEVEVMDSVARIQRHGEMKQLRDLRRQLQKAPRKKRILHVGHRGDEDEEGEEIDIKDVEFRLQQDPALVQYDESMQREICFYFLLAETLSSEDKKEPSPRTRNMQKQLRQRYDAVLKTEIPYTVKRLLPADVKHLYTGAQAFRALAQDNEGCLAEDRFQVNPRKGGVFLSSYFTFGCLEEMSLPEEMLMNKTCRCPLCDEELPLGVMDAVLHLDTCDKDSEIIKGASAEPEEAEQPHDPLKKAYFCKDCNRELRLTLPEIFQHKKTHQSTSQGKELTFHDREFR</sequence>